<dbReference type="KEGG" id="der:6543442"/>
<feature type="signal peptide" evidence="4">
    <location>
        <begin position="1"/>
        <end position="15"/>
    </location>
</feature>
<dbReference type="InterPro" id="IPR042185">
    <property type="entry name" value="Serpin_sf_2"/>
</dbReference>
<dbReference type="CDD" id="cd19954">
    <property type="entry name" value="serpin42Dd-like_insects"/>
    <property type="match status" value="1"/>
</dbReference>
<dbReference type="PANTHER" id="PTHR11461">
    <property type="entry name" value="SERINE PROTEASE INHIBITOR, SERPIN"/>
    <property type="match status" value="1"/>
</dbReference>
<dbReference type="AlphaFoldDB" id="B3N728"/>
<keyword evidence="2" id="KW-0722">Serine protease inhibitor</keyword>
<reference evidence="6 7" key="1">
    <citation type="journal article" date="2007" name="Nature">
        <title>Evolution of genes and genomes on the Drosophila phylogeny.</title>
        <authorList>
            <consortium name="Drosophila 12 Genomes Consortium"/>
            <person name="Clark A.G."/>
            <person name="Eisen M.B."/>
            <person name="Smith D.R."/>
            <person name="Bergman C.M."/>
            <person name="Oliver B."/>
            <person name="Markow T.A."/>
            <person name="Kaufman T.C."/>
            <person name="Kellis M."/>
            <person name="Gelbart W."/>
            <person name="Iyer V.N."/>
            <person name="Pollard D.A."/>
            <person name="Sackton T.B."/>
            <person name="Larracuente A.M."/>
            <person name="Singh N.D."/>
            <person name="Abad J.P."/>
            <person name="Abt D.N."/>
            <person name="Adryan B."/>
            <person name="Aguade M."/>
            <person name="Akashi H."/>
            <person name="Anderson W.W."/>
            <person name="Aquadro C.F."/>
            <person name="Ardell D.H."/>
            <person name="Arguello R."/>
            <person name="Artieri C.G."/>
            <person name="Barbash D.A."/>
            <person name="Barker D."/>
            <person name="Barsanti P."/>
            <person name="Batterham P."/>
            <person name="Batzoglou S."/>
            <person name="Begun D."/>
            <person name="Bhutkar A."/>
            <person name="Blanco E."/>
            <person name="Bosak S.A."/>
            <person name="Bradley R.K."/>
            <person name="Brand A.D."/>
            <person name="Brent M.R."/>
            <person name="Brooks A.N."/>
            <person name="Brown R.H."/>
            <person name="Butlin R.K."/>
            <person name="Caggese C."/>
            <person name="Calvi B.R."/>
            <person name="Bernardo de Carvalho A."/>
            <person name="Caspi A."/>
            <person name="Castrezana S."/>
            <person name="Celniker S.E."/>
            <person name="Chang J.L."/>
            <person name="Chapple C."/>
            <person name="Chatterji S."/>
            <person name="Chinwalla A."/>
            <person name="Civetta A."/>
            <person name="Clifton S.W."/>
            <person name="Comeron J.M."/>
            <person name="Costello J.C."/>
            <person name="Coyne J.A."/>
            <person name="Daub J."/>
            <person name="David R.G."/>
            <person name="Delcher A.L."/>
            <person name="Delehaunty K."/>
            <person name="Do C.B."/>
            <person name="Ebling H."/>
            <person name="Edwards K."/>
            <person name="Eickbush T."/>
            <person name="Evans J.D."/>
            <person name="Filipski A."/>
            <person name="Findeiss S."/>
            <person name="Freyhult E."/>
            <person name="Fulton L."/>
            <person name="Fulton R."/>
            <person name="Garcia A.C."/>
            <person name="Gardiner A."/>
            <person name="Garfield D.A."/>
            <person name="Garvin B.E."/>
            <person name="Gibson G."/>
            <person name="Gilbert D."/>
            <person name="Gnerre S."/>
            <person name="Godfrey J."/>
            <person name="Good R."/>
            <person name="Gotea V."/>
            <person name="Gravely B."/>
            <person name="Greenberg A.J."/>
            <person name="Griffiths-Jones S."/>
            <person name="Gross S."/>
            <person name="Guigo R."/>
            <person name="Gustafson E.A."/>
            <person name="Haerty W."/>
            <person name="Hahn M.W."/>
            <person name="Halligan D.L."/>
            <person name="Halpern A.L."/>
            <person name="Halter G.M."/>
            <person name="Han M.V."/>
            <person name="Heger A."/>
            <person name="Hillier L."/>
            <person name="Hinrichs A.S."/>
            <person name="Holmes I."/>
            <person name="Hoskins R.A."/>
            <person name="Hubisz M.J."/>
            <person name="Hultmark D."/>
            <person name="Huntley M.A."/>
            <person name="Jaffe D.B."/>
            <person name="Jagadeeshan S."/>
            <person name="Jeck W.R."/>
            <person name="Johnson J."/>
            <person name="Jones C.D."/>
            <person name="Jordan W.C."/>
            <person name="Karpen G.H."/>
            <person name="Kataoka E."/>
            <person name="Keightley P.D."/>
            <person name="Kheradpour P."/>
            <person name="Kirkness E.F."/>
            <person name="Koerich L.B."/>
            <person name="Kristiansen K."/>
            <person name="Kudrna D."/>
            <person name="Kulathinal R.J."/>
            <person name="Kumar S."/>
            <person name="Kwok R."/>
            <person name="Lander E."/>
            <person name="Langley C.H."/>
            <person name="Lapoint R."/>
            <person name="Lazzaro B.P."/>
            <person name="Lee S.J."/>
            <person name="Levesque L."/>
            <person name="Li R."/>
            <person name="Lin C.F."/>
            <person name="Lin M.F."/>
            <person name="Lindblad-Toh K."/>
            <person name="Llopart A."/>
            <person name="Long M."/>
            <person name="Low L."/>
            <person name="Lozovsky E."/>
            <person name="Lu J."/>
            <person name="Luo M."/>
            <person name="Machado C.A."/>
            <person name="Makalowski W."/>
            <person name="Marzo M."/>
            <person name="Matsuda M."/>
            <person name="Matzkin L."/>
            <person name="McAllister B."/>
            <person name="McBride C.S."/>
            <person name="McKernan B."/>
            <person name="McKernan K."/>
            <person name="Mendez-Lago M."/>
            <person name="Minx P."/>
            <person name="Mollenhauer M.U."/>
            <person name="Montooth K."/>
            <person name="Mount S.M."/>
            <person name="Mu X."/>
            <person name="Myers E."/>
            <person name="Negre B."/>
            <person name="Newfeld S."/>
            <person name="Nielsen R."/>
            <person name="Noor M.A."/>
            <person name="O'Grady P."/>
            <person name="Pachter L."/>
            <person name="Papaceit M."/>
            <person name="Parisi M.J."/>
            <person name="Parisi M."/>
            <person name="Parts L."/>
            <person name="Pedersen J.S."/>
            <person name="Pesole G."/>
            <person name="Phillippy A.M."/>
            <person name="Ponting C.P."/>
            <person name="Pop M."/>
            <person name="Porcelli D."/>
            <person name="Powell J.R."/>
            <person name="Prohaska S."/>
            <person name="Pruitt K."/>
            <person name="Puig M."/>
            <person name="Quesneville H."/>
            <person name="Ram K.R."/>
            <person name="Rand D."/>
            <person name="Rasmussen M.D."/>
            <person name="Reed L.K."/>
            <person name="Reenan R."/>
            <person name="Reily A."/>
            <person name="Remington K.A."/>
            <person name="Rieger T.T."/>
            <person name="Ritchie M.G."/>
            <person name="Robin C."/>
            <person name="Rogers Y.H."/>
            <person name="Rohde C."/>
            <person name="Rozas J."/>
            <person name="Rubenfield M.J."/>
            <person name="Ruiz A."/>
            <person name="Russo S."/>
            <person name="Salzberg S.L."/>
            <person name="Sanchez-Gracia A."/>
            <person name="Saranga D.J."/>
            <person name="Sato H."/>
            <person name="Schaeffer S.W."/>
            <person name="Schatz M.C."/>
            <person name="Schlenke T."/>
            <person name="Schwartz R."/>
            <person name="Segarra C."/>
            <person name="Singh R.S."/>
            <person name="Sirot L."/>
            <person name="Sirota M."/>
            <person name="Sisneros N.B."/>
            <person name="Smith C.D."/>
            <person name="Smith T.F."/>
            <person name="Spieth J."/>
            <person name="Stage D.E."/>
            <person name="Stark A."/>
            <person name="Stephan W."/>
            <person name="Strausberg R.L."/>
            <person name="Strempel S."/>
            <person name="Sturgill D."/>
            <person name="Sutton G."/>
            <person name="Sutton G.G."/>
            <person name="Tao W."/>
            <person name="Teichmann S."/>
            <person name="Tobari Y.N."/>
            <person name="Tomimura Y."/>
            <person name="Tsolas J.M."/>
            <person name="Valente V.L."/>
            <person name="Venter E."/>
            <person name="Venter J.C."/>
            <person name="Vicario S."/>
            <person name="Vieira F.G."/>
            <person name="Vilella A.J."/>
            <person name="Villasante A."/>
            <person name="Walenz B."/>
            <person name="Wang J."/>
            <person name="Wasserman M."/>
            <person name="Watts T."/>
            <person name="Wilson D."/>
            <person name="Wilson R.K."/>
            <person name="Wing R.A."/>
            <person name="Wolfner M.F."/>
            <person name="Wong A."/>
            <person name="Wong G.K."/>
            <person name="Wu C.I."/>
            <person name="Wu G."/>
            <person name="Yamamoto D."/>
            <person name="Yang H.P."/>
            <person name="Yang S.P."/>
            <person name="Yorke J.A."/>
            <person name="Yoshida K."/>
            <person name="Zdobnov E."/>
            <person name="Zhang P."/>
            <person name="Zhang Y."/>
            <person name="Zimin A.V."/>
            <person name="Baldwin J."/>
            <person name="Abdouelleil A."/>
            <person name="Abdulkadir J."/>
            <person name="Abebe A."/>
            <person name="Abera B."/>
            <person name="Abreu J."/>
            <person name="Acer S.C."/>
            <person name="Aftuck L."/>
            <person name="Alexander A."/>
            <person name="An P."/>
            <person name="Anderson E."/>
            <person name="Anderson S."/>
            <person name="Arachi H."/>
            <person name="Azer M."/>
            <person name="Bachantsang P."/>
            <person name="Barry A."/>
            <person name="Bayul T."/>
            <person name="Berlin A."/>
            <person name="Bessette D."/>
            <person name="Bloom T."/>
            <person name="Blye J."/>
            <person name="Boguslavskiy L."/>
            <person name="Bonnet C."/>
            <person name="Boukhgalter B."/>
            <person name="Bourzgui I."/>
            <person name="Brown A."/>
            <person name="Cahill P."/>
            <person name="Channer S."/>
            <person name="Cheshatsang Y."/>
            <person name="Chuda L."/>
            <person name="Citroen M."/>
            <person name="Collymore A."/>
            <person name="Cooke P."/>
            <person name="Costello M."/>
            <person name="D'Aco K."/>
            <person name="Daza R."/>
            <person name="De Haan G."/>
            <person name="DeGray S."/>
            <person name="DeMaso C."/>
            <person name="Dhargay N."/>
            <person name="Dooley K."/>
            <person name="Dooley E."/>
            <person name="Doricent M."/>
            <person name="Dorje P."/>
            <person name="Dorjee K."/>
            <person name="Dupes A."/>
            <person name="Elong R."/>
            <person name="Falk J."/>
            <person name="Farina A."/>
            <person name="Faro S."/>
            <person name="Ferguson D."/>
            <person name="Fisher S."/>
            <person name="Foley C.D."/>
            <person name="Franke A."/>
            <person name="Friedrich D."/>
            <person name="Gadbois L."/>
            <person name="Gearin G."/>
            <person name="Gearin C.R."/>
            <person name="Giannoukos G."/>
            <person name="Goode T."/>
            <person name="Graham J."/>
            <person name="Grandbois E."/>
            <person name="Grewal S."/>
            <person name="Gyaltsen K."/>
            <person name="Hafez N."/>
            <person name="Hagos B."/>
            <person name="Hall J."/>
            <person name="Henson C."/>
            <person name="Hollinger A."/>
            <person name="Honan T."/>
            <person name="Huard M.D."/>
            <person name="Hughes L."/>
            <person name="Hurhula B."/>
            <person name="Husby M.E."/>
            <person name="Kamat A."/>
            <person name="Kanga B."/>
            <person name="Kashin S."/>
            <person name="Khazanovich D."/>
            <person name="Kisner P."/>
            <person name="Lance K."/>
            <person name="Lara M."/>
            <person name="Lee W."/>
            <person name="Lennon N."/>
            <person name="Letendre F."/>
            <person name="LeVine R."/>
            <person name="Lipovsky A."/>
            <person name="Liu X."/>
            <person name="Liu J."/>
            <person name="Liu S."/>
            <person name="Lokyitsang T."/>
            <person name="Lokyitsang Y."/>
            <person name="Lubonja R."/>
            <person name="Lui A."/>
            <person name="MacDonald P."/>
            <person name="Magnisalis V."/>
            <person name="Maru K."/>
            <person name="Matthews C."/>
            <person name="McCusker W."/>
            <person name="McDonough S."/>
            <person name="Mehta T."/>
            <person name="Meldrim J."/>
            <person name="Meneus L."/>
            <person name="Mihai O."/>
            <person name="Mihalev A."/>
            <person name="Mihova T."/>
            <person name="Mittelman R."/>
            <person name="Mlenga V."/>
            <person name="Montmayeur A."/>
            <person name="Mulrain L."/>
            <person name="Navidi A."/>
            <person name="Naylor J."/>
            <person name="Negash T."/>
            <person name="Nguyen T."/>
            <person name="Nguyen N."/>
            <person name="Nicol R."/>
            <person name="Norbu C."/>
            <person name="Norbu N."/>
            <person name="Novod N."/>
            <person name="O'Neill B."/>
            <person name="Osman S."/>
            <person name="Markiewicz E."/>
            <person name="Oyono O.L."/>
            <person name="Patti C."/>
            <person name="Phunkhang P."/>
            <person name="Pierre F."/>
            <person name="Priest M."/>
            <person name="Raghuraman S."/>
            <person name="Rege F."/>
            <person name="Reyes R."/>
            <person name="Rise C."/>
            <person name="Rogov P."/>
            <person name="Ross K."/>
            <person name="Ryan E."/>
            <person name="Settipalli S."/>
            <person name="Shea T."/>
            <person name="Sherpa N."/>
            <person name="Shi L."/>
            <person name="Shih D."/>
            <person name="Sparrow T."/>
            <person name="Spaulding J."/>
            <person name="Stalker J."/>
            <person name="Stange-Thomann N."/>
            <person name="Stavropoulos S."/>
            <person name="Stone C."/>
            <person name="Strader C."/>
            <person name="Tesfaye S."/>
            <person name="Thomson T."/>
            <person name="Thoulutsang Y."/>
            <person name="Thoulutsang D."/>
            <person name="Topham K."/>
            <person name="Topping I."/>
            <person name="Tsamla T."/>
            <person name="Vassiliev H."/>
            <person name="Vo A."/>
            <person name="Wangchuk T."/>
            <person name="Wangdi T."/>
            <person name="Weiand M."/>
            <person name="Wilkinson J."/>
            <person name="Wilson A."/>
            <person name="Yadav S."/>
            <person name="Young G."/>
            <person name="Yu Q."/>
            <person name="Zembek L."/>
            <person name="Zhong D."/>
            <person name="Zimmer A."/>
            <person name="Zwirko Z."/>
            <person name="Jaffe D.B."/>
            <person name="Alvarez P."/>
            <person name="Brockman W."/>
            <person name="Butler J."/>
            <person name="Chin C."/>
            <person name="Gnerre S."/>
            <person name="Grabherr M."/>
            <person name="Kleber M."/>
            <person name="Mauceli E."/>
            <person name="MacCallum I."/>
        </authorList>
    </citation>
    <scope>NUCLEOTIDE SEQUENCE [LARGE SCALE GENOMIC DNA]</scope>
    <source>
        <strain evidence="6 7">TSC#14021-0224.01</strain>
    </source>
</reference>
<feature type="domain" description="Serpin" evidence="5">
    <location>
        <begin position="19"/>
        <end position="371"/>
    </location>
</feature>
<reference evidence="6 7" key="2">
    <citation type="journal article" date="2008" name="Bioinformatics">
        <title>Assembly reconciliation.</title>
        <authorList>
            <person name="Zimin A.V."/>
            <person name="Smith D.R."/>
            <person name="Sutton G."/>
            <person name="Yorke J.A."/>
        </authorList>
    </citation>
    <scope>NUCLEOTIDE SEQUENCE [LARGE SCALE GENOMIC DNA]</scope>
    <source>
        <strain evidence="6 7">TSC#14021-0224.01</strain>
    </source>
</reference>
<organism evidence="6 7">
    <name type="scientific">Drosophila erecta</name>
    <name type="common">Fruit fly</name>
    <dbReference type="NCBI Taxonomy" id="7220"/>
    <lineage>
        <taxon>Eukaryota</taxon>
        <taxon>Metazoa</taxon>
        <taxon>Ecdysozoa</taxon>
        <taxon>Arthropoda</taxon>
        <taxon>Hexapoda</taxon>
        <taxon>Insecta</taxon>
        <taxon>Pterygota</taxon>
        <taxon>Neoptera</taxon>
        <taxon>Endopterygota</taxon>
        <taxon>Diptera</taxon>
        <taxon>Brachycera</taxon>
        <taxon>Muscomorpha</taxon>
        <taxon>Ephydroidea</taxon>
        <taxon>Drosophilidae</taxon>
        <taxon>Drosophila</taxon>
        <taxon>Sophophora</taxon>
    </lineage>
</organism>
<accession>B3N728</accession>
<feature type="chain" id="PRO_5012045135" description="Serpin domain-containing protein" evidence="4">
    <location>
        <begin position="16"/>
        <end position="372"/>
    </location>
</feature>
<proteinExistence type="inferred from homology"/>
<evidence type="ECO:0000313" key="7">
    <source>
        <dbReference type="Proteomes" id="UP000008711"/>
    </source>
</evidence>
<dbReference type="PhylomeDB" id="B3N728"/>
<comment type="similarity">
    <text evidence="3">Belongs to the serpin family.</text>
</comment>
<dbReference type="PANTHER" id="PTHR11461:SF372">
    <property type="entry name" value="ACCESSORY GLAND PROTEIN ACP76A-RELATED"/>
    <property type="match status" value="1"/>
</dbReference>
<dbReference type="InterPro" id="IPR023796">
    <property type="entry name" value="Serpin_dom"/>
</dbReference>
<dbReference type="InterPro" id="IPR036186">
    <property type="entry name" value="Serpin_sf"/>
</dbReference>
<keyword evidence="7" id="KW-1185">Reference proteome</keyword>
<dbReference type="OMA" id="WVQESTN"/>
<dbReference type="eggNOG" id="KOG2392">
    <property type="taxonomic scope" value="Eukaryota"/>
</dbReference>
<sequence>MKYLCLLLLATSVTCRFTDDFYQLLAKKYANENIISSPLSLEIALSMIYMGAGAKTAQQLTNVLGLPDNREEVAAKTKDLLTELEGREKVAILTLANRIYVNNKIKLLPQYNQVVKDSFKAEAVAIDMTDTKKAASIINKWVDDQTRGKITKIVDSNALVDVLIVVLNAIYFKGQWQNQFDPSKTKKVSFHISKQKSVPVEMMAQLGIYRTAYIGALGARVIELPYRNSSLSMVIYLPDKVDGLPELEKEIVGFPLKLSEDKVNLKLPKFKMEFSKLLNEELNTMGIRDAFTLNANFEDMVGGGVFVKSVLQKAFIEVNEEGAEAAAITKIDMVFKSASRPQPIDFIADHPFAFVIRDKKNIYFQGHFVNPE</sequence>
<dbReference type="InterPro" id="IPR042178">
    <property type="entry name" value="Serpin_sf_1"/>
</dbReference>
<dbReference type="Gene3D" id="2.30.39.10">
    <property type="entry name" value="Alpha-1-antitrypsin, domain 1"/>
    <property type="match status" value="1"/>
</dbReference>
<evidence type="ECO:0000256" key="4">
    <source>
        <dbReference type="SAM" id="SignalP"/>
    </source>
</evidence>
<keyword evidence="4" id="KW-0732">Signal</keyword>
<evidence type="ECO:0000256" key="3">
    <source>
        <dbReference type="RuleBase" id="RU000411"/>
    </source>
</evidence>
<evidence type="ECO:0000256" key="1">
    <source>
        <dbReference type="ARBA" id="ARBA00022690"/>
    </source>
</evidence>
<keyword evidence="1" id="KW-0646">Protease inhibitor</keyword>
<protein>
    <recommendedName>
        <fullName evidence="5">Serpin domain-containing protein</fullName>
    </recommendedName>
</protein>
<dbReference type="MEROPS" id="I04.038"/>
<dbReference type="HOGENOM" id="CLU_023330_0_2_1"/>
<dbReference type="OrthoDB" id="671595at2759"/>
<gene>
    <name evidence="6" type="primary">Dere\GG23463</name>
    <name evidence="6" type="synonym">dere_GLEANR_8282</name>
    <name evidence="6" type="synonym">GG23463</name>
    <name evidence="6" type="ORF">Dere_GG23463</name>
</gene>
<dbReference type="Pfam" id="PF00079">
    <property type="entry name" value="Serpin"/>
    <property type="match status" value="1"/>
</dbReference>
<dbReference type="EMBL" id="CH954177">
    <property type="protein sequence ID" value="EDV59324.1"/>
    <property type="molecule type" value="Genomic_DNA"/>
</dbReference>
<dbReference type="Gene3D" id="3.30.497.10">
    <property type="entry name" value="Antithrombin, subunit I, domain 2"/>
    <property type="match status" value="1"/>
</dbReference>
<dbReference type="GO" id="GO:0005615">
    <property type="term" value="C:extracellular space"/>
    <property type="evidence" value="ECO:0007669"/>
    <property type="project" value="InterPro"/>
</dbReference>
<dbReference type="SMR" id="B3N728"/>
<name>B3N728_DROER</name>
<dbReference type="GO" id="GO:0004867">
    <property type="term" value="F:serine-type endopeptidase inhibitor activity"/>
    <property type="evidence" value="ECO:0007669"/>
    <property type="project" value="UniProtKB-KW"/>
</dbReference>
<evidence type="ECO:0000259" key="5">
    <source>
        <dbReference type="SMART" id="SM00093"/>
    </source>
</evidence>
<dbReference type="SMART" id="SM00093">
    <property type="entry name" value="SERPIN"/>
    <property type="match status" value="1"/>
</dbReference>
<dbReference type="Proteomes" id="UP000008711">
    <property type="component" value="Unassembled WGS sequence"/>
</dbReference>
<dbReference type="InterPro" id="IPR000215">
    <property type="entry name" value="Serpin_fam"/>
</dbReference>
<evidence type="ECO:0000313" key="6">
    <source>
        <dbReference type="EMBL" id="EDV59324.1"/>
    </source>
</evidence>
<evidence type="ECO:0000256" key="2">
    <source>
        <dbReference type="ARBA" id="ARBA00022900"/>
    </source>
</evidence>
<dbReference type="SUPFAM" id="SSF56574">
    <property type="entry name" value="Serpins"/>
    <property type="match status" value="1"/>
</dbReference>